<evidence type="ECO:0000256" key="2">
    <source>
        <dbReference type="ARBA" id="ARBA00005811"/>
    </source>
</evidence>
<evidence type="ECO:0000256" key="6">
    <source>
        <dbReference type="ARBA" id="ARBA00023136"/>
    </source>
</evidence>
<evidence type="ECO:0000256" key="1">
    <source>
        <dbReference type="ARBA" id="ARBA00004162"/>
    </source>
</evidence>
<evidence type="ECO:0000256" key="5">
    <source>
        <dbReference type="ARBA" id="ARBA00022989"/>
    </source>
</evidence>
<keyword evidence="7" id="KW-0653">Protein transport</keyword>
<keyword evidence="4 7" id="KW-0812">Transmembrane</keyword>
<protein>
    <recommendedName>
        <fullName evidence="10">Biopolymer transporter ExbD</fullName>
    </recommendedName>
</protein>
<evidence type="ECO:0000313" key="9">
    <source>
        <dbReference type="Proteomes" id="UP000242224"/>
    </source>
</evidence>
<evidence type="ECO:0000256" key="3">
    <source>
        <dbReference type="ARBA" id="ARBA00022475"/>
    </source>
</evidence>
<dbReference type="EMBL" id="MPZS01000002">
    <property type="protein sequence ID" value="OOY11957.1"/>
    <property type="molecule type" value="Genomic_DNA"/>
</dbReference>
<dbReference type="RefSeq" id="WP_078574612.1">
    <property type="nucleotide sequence ID" value="NZ_MPZS01000002.1"/>
</dbReference>
<evidence type="ECO:0000313" key="8">
    <source>
        <dbReference type="EMBL" id="OOY11957.1"/>
    </source>
</evidence>
<dbReference type="InterPro" id="IPR003400">
    <property type="entry name" value="ExbD"/>
</dbReference>
<dbReference type="PANTHER" id="PTHR30558">
    <property type="entry name" value="EXBD MEMBRANE COMPONENT OF PMF-DRIVEN MACROMOLECULE IMPORT SYSTEM"/>
    <property type="match status" value="1"/>
</dbReference>
<dbReference type="Pfam" id="PF02472">
    <property type="entry name" value="ExbD"/>
    <property type="match status" value="1"/>
</dbReference>
<keyword evidence="7" id="KW-0813">Transport</keyword>
<evidence type="ECO:0008006" key="10">
    <source>
        <dbReference type="Google" id="ProtNLM"/>
    </source>
</evidence>
<evidence type="ECO:0000256" key="7">
    <source>
        <dbReference type="RuleBase" id="RU003879"/>
    </source>
</evidence>
<evidence type="ECO:0000256" key="4">
    <source>
        <dbReference type="ARBA" id="ARBA00022692"/>
    </source>
</evidence>
<name>A0ABX3MKR5_9RHOB</name>
<accession>A0ABX3MKR5</accession>
<comment type="subcellular location">
    <subcellularLocation>
        <location evidence="1">Cell membrane</location>
        <topology evidence="1">Single-pass membrane protein</topology>
    </subcellularLocation>
    <subcellularLocation>
        <location evidence="7">Cell membrane</location>
        <topology evidence="7">Single-pass type II membrane protein</topology>
    </subcellularLocation>
</comment>
<reference evidence="8 9" key="1">
    <citation type="submission" date="2016-11" db="EMBL/GenBank/DDBJ databases">
        <title>A multilocus sequence analysis scheme for characterization of bacteria in the genus Thioclava.</title>
        <authorList>
            <person name="Liu Y."/>
            <person name="Shao Z."/>
        </authorList>
    </citation>
    <scope>NUCLEOTIDE SEQUENCE [LARGE SCALE GENOMIC DNA]</scope>
    <source>
        <strain evidence="8 9">11.10-0-13</strain>
    </source>
</reference>
<comment type="similarity">
    <text evidence="2 7">Belongs to the ExbD/TolR family.</text>
</comment>
<keyword evidence="5" id="KW-1133">Transmembrane helix</keyword>
<organism evidence="8 9">
    <name type="scientific">Thioclava marina</name>
    <dbReference type="NCBI Taxonomy" id="1915077"/>
    <lineage>
        <taxon>Bacteria</taxon>
        <taxon>Pseudomonadati</taxon>
        <taxon>Pseudomonadota</taxon>
        <taxon>Alphaproteobacteria</taxon>
        <taxon>Rhodobacterales</taxon>
        <taxon>Paracoccaceae</taxon>
        <taxon>Thioclava</taxon>
    </lineage>
</organism>
<gene>
    <name evidence="8" type="ORF">BMG00_12855</name>
</gene>
<comment type="caution">
    <text evidence="8">The sequence shown here is derived from an EMBL/GenBank/DDBJ whole genome shotgun (WGS) entry which is preliminary data.</text>
</comment>
<dbReference type="Proteomes" id="UP000242224">
    <property type="component" value="Unassembled WGS sequence"/>
</dbReference>
<keyword evidence="6" id="KW-0472">Membrane</keyword>
<sequence length="146" mass="15563">MEFPHPRRSGNDANLLPMINVVFLLLIFFLISAQLAPPEPFPVTPPSARDQEQQTADFTLYLDASGQLGYLEGMSGEAANDAPLIAALQSARASYCAAHDCDALPPRLFLRADSKAPVARIAGLLPALGQAGFAQTDLVVQSEAVE</sequence>
<keyword evidence="3" id="KW-1003">Cell membrane</keyword>
<proteinExistence type="inferred from homology"/>
<keyword evidence="9" id="KW-1185">Reference proteome</keyword>